<dbReference type="GO" id="GO:0016586">
    <property type="term" value="C:RSC-type complex"/>
    <property type="evidence" value="ECO:0007669"/>
    <property type="project" value="InterPro"/>
</dbReference>
<keyword evidence="5 8" id="KW-0103">Bromodomain</keyword>
<feature type="compositionally biased region" description="Polar residues" evidence="9">
    <location>
        <begin position="205"/>
        <end position="221"/>
    </location>
</feature>
<dbReference type="Gene3D" id="2.30.30.490">
    <property type="match status" value="1"/>
</dbReference>
<accession>A0A9Q3DR74</accession>
<feature type="compositionally biased region" description="Polar residues" evidence="9">
    <location>
        <begin position="804"/>
        <end position="816"/>
    </location>
</feature>
<dbReference type="OrthoDB" id="1742084at2759"/>
<evidence type="ECO:0000256" key="7">
    <source>
        <dbReference type="ARBA" id="ARBA00023242"/>
    </source>
</evidence>
<keyword evidence="6" id="KW-0804">Transcription</keyword>
<name>A0A9Q3DR74_9BASI</name>
<evidence type="ECO:0000256" key="6">
    <source>
        <dbReference type="ARBA" id="ARBA00023163"/>
    </source>
</evidence>
<dbReference type="GO" id="GO:0006338">
    <property type="term" value="P:chromatin remodeling"/>
    <property type="evidence" value="ECO:0007669"/>
    <property type="project" value="InterPro"/>
</dbReference>
<protein>
    <recommendedName>
        <fullName evidence="14">BAH domain-containing protein</fullName>
    </recommendedName>
</protein>
<dbReference type="EMBL" id="AVOT02018586">
    <property type="protein sequence ID" value="MBW0505595.1"/>
    <property type="molecule type" value="Genomic_DNA"/>
</dbReference>
<evidence type="ECO:0008006" key="14">
    <source>
        <dbReference type="Google" id="ProtNLM"/>
    </source>
</evidence>
<dbReference type="GO" id="GO:0006368">
    <property type="term" value="P:transcription elongation by RNA polymerase II"/>
    <property type="evidence" value="ECO:0007669"/>
    <property type="project" value="TreeGrafter"/>
</dbReference>
<dbReference type="PANTHER" id="PTHR16062">
    <property type="entry name" value="SWI/SNF-RELATED"/>
    <property type="match status" value="1"/>
</dbReference>
<feature type="compositionally biased region" description="Polar residues" evidence="9">
    <location>
        <begin position="229"/>
        <end position="243"/>
    </location>
</feature>
<dbReference type="Proteomes" id="UP000765509">
    <property type="component" value="Unassembled WGS sequence"/>
</dbReference>
<evidence type="ECO:0000313" key="12">
    <source>
        <dbReference type="EMBL" id="MBW0505595.1"/>
    </source>
</evidence>
<dbReference type="Gene3D" id="1.20.920.10">
    <property type="entry name" value="Bromodomain-like"/>
    <property type="match status" value="1"/>
</dbReference>
<feature type="compositionally biased region" description="Polar residues" evidence="9">
    <location>
        <begin position="128"/>
        <end position="186"/>
    </location>
</feature>
<keyword evidence="7" id="KW-0539">Nucleus</keyword>
<evidence type="ECO:0000256" key="9">
    <source>
        <dbReference type="SAM" id="MobiDB-lite"/>
    </source>
</evidence>
<evidence type="ECO:0000259" key="10">
    <source>
        <dbReference type="PROSITE" id="PS50014"/>
    </source>
</evidence>
<feature type="region of interest" description="Disordered" evidence="9">
    <location>
        <begin position="120"/>
        <end position="249"/>
    </location>
</feature>
<evidence type="ECO:0000259" key="11">
    <source>
        <dbReference type="PROSITE" id="PS51038"/>
    </source>
</evidence>
<sequence length="816" mass="92147">MWSNAVERKACIQIVESCFNFHNRNGRLISSPFEELPDPNEPQNALYYDRVKQPRSLKIVLNSLKQESYQSIKEFYADLKLVFSNLSFVVNKSTRDWQDAIRMNQFVEETWQAKVNEGVLPPLDGILNQDSSLTNDMPYSSRPSTSTVNSDPFCLTNENTQNKLNSLDQSDPSSNSKLGSATTAPQKRSRSPSTASTATVEEPKTSTPTPNLSNSNGATKQANKRARKTLTNPLNAYEESSTPLKDRFPDSETGWMKENSNLNIRSLGSFILSRIKAERLPPEFSFLYPEPRSESSPELTIFQETPDLKLDQIQERLQTDVYDSIQTFDQDLHKVFLHAETSYAQDQERLGGIYLLKRLYQELTQGDGSLALRDSVPIGGARALASVCMGPGNRTLLPRNEEPVKLRAKDKSALEGVRHKGDYFKVGDWIHLFNHDDPSRPIIAQIFHTYRRVDTGRRVVNVCWYYRPEETVHLISRTFMQNEVFKTGNFIDHSVEDILGRCLVMFYTKFLRGRPSAPMWTPDMATYICEHRYKDDIYNFKKIKNWDSCVPANVRNEAIDENFNAYPTPLPVSSLARLPSPFLSPPTTKPKGSGEPIVMGPEEAVDELPKDQMKCHDLSLTLAQVKTILGTLPAHPPRPTHVTENMEESSQPTRSLAQSSLPTPTPPIPTPASMPILPQPSVSFQPIPKPLDLNSPELKALLANANHGFVRPTPCWLDVIAAQECFEKLPESFLNDSESEGEGDMNEEKKQKGDLVWFLTPPLRLITKNRKIEKEPVKHSQVYLNWLKNEKEKAETGPKPVSNGVRQESELNGLSS</sequence>
<organism evidence="12 13">
    <name type="scientific">Austropuccinia psidii MF-1</name>
    <dbReference type="NCBI Taxonomy" id="1389203"/>
    <lineage>
        <taxon>Eukaryota</taxon>
        <taxon>Fungi</taxon>
        <taxon>Dikarya</taxon>
        <taxon>Basidiomycota</taxon>
        <taxon>Pucciniomycotina</taxon>
        <taxon>Pucciniomycetes</taxon>
        <taxon>Pucciniales</taxon>
        <taxon>Sphaerophragmiaceae</taxon>
        <taxon>Austropuccinia</taxon>
    </lineage>
</organism>
<keyword evidence="4" id="KW-0805">Transcription regulation</keyword>
<dbReference type="InterPro" id="IPR036427">
    <property type="entry name" value="Bromodomain-like_sf"/>
</dbReference>
<evidence type="ECO:0000256" key="2">
    <source>
        <dbReference type="ARBA" id="ARBA00022737"/>
    </source>
</evidence>
<dbReference type="InterPro" id="IPR043151">
    <property type="entry name" value="BAH_sf"/>
</dbReference>
<dbReference type="Pfam" id="PF00439">
    <property type="entry name" value="Bromodomain"/>
    <property type="match status" value="1"/>
</dbReference>
<dbReference type="InterPro" id="IPR037382">
    <property type="entry name" value="Rsc/polybromo"/>
</dbReference>
<gene>
    <name evidence="12" type="ORF">O181_045310</name>
</gene>
<keyword evidence="13" id="KW-1185">Reference proteome</keyword>
<evidence type="ECO:0000256" key="8">
    <source>
        <dbReference type="PROSITE-ProRule" id="PRU00035"/>
    </source>
</evidence>
<dbReference type="SMART" id="SM00439">
    <property type="entry name" value="BAH"/>
    <property type="match status" value="1"/>
</dbReference>
<dbReference type="InterPro" id="IPR001487">
    <property type="entry name" value="Bromodomain"/>
</dbReference>
<dbReference type="PANTHER" id="PTHR16062:SF21">
    <property type="entry name" value="CHROMATIN STRUCTURE-REMODELING COMPLEX SUBUNIT RSC1-RELATED"/>
    <property type="match status" value="1"/>
</dbReference>
<dbReference type="InterPro" id="IPR001025">
    <property type="entry name" value="BAH_dom"/>
</dbReference>
<keyword evidence="3" id="KW-0156">Chromatin regulator</keyword>
<comment type="subcellular location">
    <subcellularLocation>
        <location evidence="1">Nucleus</location>
    </subcellularLocation>
</comment>
<dbReference type="PROSITE" id="PS51038">
    <property type="entry name" value="BAH"/>
    <property type="match status" value="1"/>
</dbReference>
<feature type="compositionally biased region" description="Pro residues" evidence="9">
    <location>
        <begin position="663"/>
        <end position="672"/>
    </location>
</feature>
<feature type="compositionally biased region" description="Polar residues" evidence="9">
    <location>
        <begin position="648"/>
        <end position="658"/>
    </location>
</feature>
<dbReference type="CDD" id="cd04717">
    <property type="entry name" value="BAH_polybromo"/>
    <property type="match status" value="1"/>
</dbReference>
<evidence type="ECO:0000313" key="13">
    <source>
        <dbReference type="Proteomes" id="UP000765509"/>
    </source>
</evidence>
<feature type="domain" description="BAH" evidence="11">
    <location>
        <begin position="422"/>
        <end position="544"/>
    </location>
</feature>
<dbReference type="SMART" id="SM00297">
    <property type="entry name" value="BROMO"/>
    <property type="match status" value="1"/>
</dbReference>
<evidence type="ECO:0000256" key="1">
    <source>
        <dbReference type="ARBA" id="ARBA00004123"/>
    </source>
</evidence>
<comment type="caution">
    <text evidence="12">The sequence shown here is derived from an EMBL/GenBank/DDBJ whole genome shotgun (WGS) entry which is preliminary data.</text>
</comment>
<dbReference type="CDD" id="cd04369">
    <property type="entry name" value="Bromodomain"/>
    <property type="match status" value="1"/>
</dbReference>
<evidence type="ECO:0000256" key="4">
    <source>
        <dbReference type="ARBA" id="ARBA00023015"/>
    </source>
</evidence>
<dbReference type="GO" id="GO:0003682">
    <property type="term" value="F:chromatin binding"/>
    <property type="evidence" value="ECO:0007669"/>
    <property type="project" value="InterPro"/>
</dbReference>
<evidence type="ECO:0000256" key="3">
    <source>
        <dbReference type="ARBA" id="ARBA00022853"/>
    </source>
</evidence>
<dbReference type="SUPFAM" id="SSF47370">
    <property type="entry name" value="Bromodomain"/>
    <property type="match status" value="1"/>
</dbReference>
<reference evidence="12" key="1">
    <citation type="submission" date="2021-03" db="EMBL/GenBank/DDBJ databases">
        <title>Draft genome sequence of rust myrtle Austropuccinia psidii MF-1, a brazilian biotype.</title>
        <authorList>
            <person name="Quecine M.C."/>
            <person name="Pachon D.M.R."/>
            <person name="Bonatelli M.L."/>
            <person name="Correr F.H."/>
            <person name="Franceschini L.M."/>
            <person name="Leite T.F."/>
            <person name="Margarido G.R.A."/>
            <person name="Almeida C.A."/>
            <person name="Ferrarezi J.A."/>
            <person name="Labate C.A."/>
        </authorList>
    </citation>
    <scope>NUCLEOTIDE SEQUENCE</scope>
    <source>
        <strain evidence="12">MF-1</strain>
    </source>
</reference>
<feature type="region of interest" description="Disordered" evidence="9">
    <location>
        <begin position="792"/>
        <end position="816"/>
    </location>
</feature>
<feature type="domain" description="Bromo" evidence="10">
    <location>
        <begin position="25"/>
        <end position="85"/>
    </location>
</feature>
<keyword evidence="2" id="KW-0677">Repeat</keyword>
<proteinExistence type="predicted"/>
<evidence type="ECO:0000256" key="5">
    <source>
        <dbReference type="ARBA" id="ARBA00023117"/>
    </source>
</evidence>
<dbReference type="Pfam" id="PF01426">
    <property type="entry name" value="BAH"/>
    <property type="match status" value="1"/>
</dbReference>
<dbReference type="AlphaFoldDB" id="A0A9Q3DR74"/>
<dbReference type="PROSITE" id="PS50014">
    <property type="entry name" value="BROMODOMAIN_2"/>
    <property type="match status" value="1"/>
</dbReference>
<feature type="region of interest" description="Disordered" evidence="9">
    <location>
        <begin position="631"/>
        <end position="681"/>
    </location>
</feature>